<dbReference type="SMART" id="SM00420">
    <property type="entry name" value="HTH_DEOR"/>
    <property type="match status" value="1"/>
</dbReference>
<evidence type="ECO:0000256" key="1">
    <source>
        <dbReference type="ARBA" id="ARBA00023015"/>
    </source>
</evidence>
<dbReference type="PROSITE" id="PS51000">
    <property type="entry name" value="HTH_DEOR_2"/>
    <property type="match status" value="1"/>
</dbReference>
<feature type="domain" description="HTH deoR-type" evidence="4">
    <location>
        <begin position="3"/>
        <end position="58"/>
    </location>
</feature>
<sequence length="252" mass="28532">MYQEERMQLILDYLSKNKRISVEEICKLYDVSRDTARRDLVNLEKQGAIVRTHGGAILPLPNEEIKSYSERLLFDVEEKHKIAKLSASLIKERDTVILDTSTTVQACAELLEDKECNIITSSINVADILSKKSKVNTFLLGGKLNNEHRYLYGNATINMLSYYFADKAFLGALAISSNGITVGDDEDAAVMRKMVEQSKESIVLADHKKFNKTANFKVCDLSQIDLIITDQYPNEEFMKILDKNNVNLIVVE</sequence>
<dbReference type="GO" id="GO:0003677">
    <property type="term" value="F:DNA binding"/>
    <property type="evidence" value="ECO:0007669"/>
    <property type="project" value="UniProtKB-KW"/>
</dbReference>
<evidence type="ECO:0000259" key="4">
    <source>
        <dbReference type="PROSITE" id="PS51000"/>
    </source>
</evidence>
<dbReference type="InterPro" id="IPR036388">
    <property type="entry name" value="WH-like_DNA-bd_sf"/>
</dbReference>
<evidence type="ECO:0000256" key="2">
    <source>
        <dbReference type="ARBA" id="ARBA00023125"/>
    </source>
</evidence>
<organism evidence="5 6">
    <name type="scientific">Clostridium aciditolerans</name>
    <dbReference type="NCBI Taxonomy" id="339861"/>
    <lineage>
        <taxon>Bacteria</taxon>
        <taxon>Bacillati</taxon>
        <taxon>Bacillota</taxon>
        <taxon>Clostridia</taxon>
        <taxon>Eubacteriales</taxon>
        <taxon>Clostridiaceae</taxon>
        <taxon>Clostridium</taxon>
    </lineage>
</organism>
<dbReference type="PANTHER" id="PTHR30363">
    <property type="entry name" value="HTH-TYPE TRANSCRIPTIONAL REGULATOR SRLR-RELATED"/>
    <property type="match status" value="1"/>
</dbReference>
<dbReference type="Gene3D" id="1.10.10.10">
    <property type="entry name" value="Winged helix-like DNA-binding domain superfamily/Winged helix DNA-binding domain"/>
    <property type="match status" value="1"/>
</dbReference>
<dbReference type="SUPFAM" id="SSF100950">
    <property type="entry name" value="NagB/RpiA/CoA transferase-like"/>
    <property type="match status" value="1"/>
</dbReference>
<dbReference type="PROSITE" id="PS00894">
    <property type="entry name" value="HTH_DEOR_1"/>
    <property type="match status" value="1"/>
</dbReference>
<accession>A0A934HPV1</accession>
<dbReference type="RefSeq" id="WP_211141611.1">
    <property type="nucleotide sequence ID" value="NZ_JAEEGB010000005.1"/>
</dbReference>
<reference evidence="5" key="1">
    <citation type="submission" date="2020-12" db="EMBL/GenBank/DDBJ databases">
        <title>Clostridium thailandense sp. nov., a novel acetogenic bacterium isolated from peat land soil in Thailand.</title>
        <authorList>
            <person name="Chaikitkaew S."/>
            <person name="Birkeland N.K."/>
        </authorList>
    </citation>
    <scope>NUCLEOTIDE SEQUENCE</scope>
    <source>
        <strain evidence="5">DSM 17425</strain>
    </source>
</reference>
<dbReference type="Pfam" id="PF00455">
    <property type="entry name" value="DeoRC"/>
    <property type="match status" value="1"/>
</dbReference>
<name>A0A934HPV1_9CLOT</name>
<dbReference type="InterPro" id="IPR018356">
    <property type="entry name" value="Tscrpt_reg_HTH_DeoR_CS"/>
</dbReference>
<proteinExistence type="predicted"/>
<dbReference type="InterPro" id="IPR001034">
    <property type="entry name" value="DeoR_HTH"/>
</dbReference>
<dbReference type="PRINTS" id="PR00037">
    <property type="entry name" value="HTHLACR"/>
</dbReference>
<evidence type="ECO:0000256" key="3">
    <source>
        <dbReference type="ARBA" id="ARBA00023163"/>
    </source>
</evidence>
<dbReference type="EMBL" id="JAEEGB010000005">
    <property type="protein sequence ID" value="MBI6872135.1"/>
    <property type="molecule type" value="Genomic_DNA"/>
</dbReference>
<evidence type="ECO:0000313" key="6">
    <source>
        <dbReference type="Proteomes" id="UP000622687"/>
    </source>
</evidence>
<gene>
    <name evidence="5" type="ORF">I6U51_05355</name>
</gene>
<dbReference type="InterPro" id="IPR037171">
    <property type="entry name" value="NagB/RpiA_transferase-like"/>
</dbReference>
<dbReference type="Pfam" id="PF08220">
    <property type="entry name" value="HTH_DeoR"/>
    <property type="match status" value="1"/>
</dbReference>
<keyword evidence="3" id="KW-0804">Transcription</keyword>
<dbReference type="InterPro" id="IPR036390">
    <property type="entry name" value="WH_DNA-bd_sf"/>
</dbReference>
<keyword evidence="2" id="KW-0238">DNA-binding</keyword>
<dbReference type="Gene3D" id="3.40.50.1360">
    <property type="match status" value="1"/>
</dbReference>
<keyword evidence="6" id="KW-1185">Reference proteome</keyword>
<protein>
    <submittedName>
        <fullName evidence="5">DeoR/GlpR transcriptional regulator</fullName>
    </submittedName>
</protein>
<keyword evidence="1" id="KW-0805">Transcription regulation</keyword>
<dbReference type="SMART" id="SM01134">
    <property type="entry name" value="DeoRC"/>
    <property type="match status" value="1"/>
</dbReference>
<dbReference type="PANTHER" id="PTHR30363:SF51">
    <property type="entry name" value="HTH-TYPE TRANSCRIPTIONAL REPRESSOR GLCR"/>
    <property type="match status" value="1"/>
</dbReference>
<comment type="caution">
    <text evidence="5">The sequence shown here is derived from an EMBL/GenBank/DDBJ whole genome shotgun (WGS) entry which is preliminary data.</text>
</comment>
<dbReference type="AlphaFoldDB" id="A0A934HPV1"/>
<dbReference type="InterPro" id="IPR050313">
    <property type="entry name" value="Carb_Metab_HTH_regulators"/>
</dbReference>
<dbReference type="SUPFAM" id="SSF46785">
    <property type="entry name" value="Winged helix' DNA-binding domain"/>
    <property type="match status" value="1"/>
</dbReference>
<dbReference type="Proteomes" id="UP000622687">
    <property type="component" value="Unassembled WGS sequence"/>
</dbReference>
<dbReference type="GO" id="GO:0003700">
    <property type="term" value="F:DNA-binding transcription factor activity"/>
    <property type="evidence" value="ECO:0007669"/>
    <property type="project" value="InterPro"/>
</dbReference>
<evidence type="ECO:0000313" key="5">
    <source>
        <dbReference type="EMBL" id="MBI6872135.1"/>
    </source>
</evidence>
<dbReference type="InterPro" id="IPR014036">
    <property type="entry name" value="DeoR-like_C"/>
</dbReference>